<protein>
    <submittedName>
        <fullName evidence="1">Uncharacterized protein</fullName>
    </submittedName>
</protein>
<accession>A0A0V0ZAS8</accession>
<evidence type="ECO:0000313" key="2">
    <source>
        <dbReference type="Proteomes" id="UP000054783"/>
    </source>
</evidence>
<dbReference type="AlphaFoldDB" id="A0A0V0ZAS8"/>
<reference evidence="1 2" key="1">
    <citation type="submission" date="2015-01" db="EMBL/GenBank/DDBJ databases">
        <title>Evolution of Trichinella species and genotypes.</title>
        <authorList>
            <person name="Korhonen P.K."/>
            <person name="Edoardo P."/>
            <person name="Giuseppe L.R."/>
            <person name="Gasser R.B."/>
        </authorList>
    </citation>
    <scope>NUCLEOTIDE SEQUENCE [LARGE SCALE GENOMIC DNA]</scope>
    <source>
        <strain evidence="1">ISS2496</strain>
    </source>
</reference>
<keyword evidence="2" id="KW-1185">Reference proteome</keyword>
<sequence length="66" mass="7776">MVHSRLHLNDMNSSLPSMPLWRVSWCQYFNKQSGCPWRQSLSTNNNFFNKQSGCPWRQSLSTNNNL</sequence>
<gene>
    <name evidence="1" type="ORF">T12_12332</name>
</gene>
<proteinExistence type="predicted"/>
<organism evidence="1 2">
    <name type="scientific">Trichinella patagoniensis</name>
    <dbReference type="NCBI Taxonomy" id="990121"/>
    <lineage>
        <taxon>Eukaryota</taxon>
        <taxon>Metazoa</taxon>
        <taxon>Ecdysozoa</taxon>
        <taxon>Nematoda</taxon>
        <taxon>Enoplea</taxon>
        <taxon>Dorylaimia</taxon>
        <taxon>Trichinellida</taxon>
        <taxon>Trichinellidae</taxon>
        <taxon>Trichinella</taxon>
    </lineage>
</organism>
<comment type="caution">
    <text evidence="1">The sequence shown here is derived from an EMBL/GenBank/DDBJ whole genome shotgun (WGS) entry which is preliminary data.</text>
</comment>
<dbReference type="Proteomes" id="UP000054783">
    <property type="component" value="Unassembled WGS sequence"/>
</dbReference>
<name>A0A0V0ZAS8_9BILA</name>
<dbReference type="EMBL" id="JYDQ01000274">
    <property type="protein sequence ID" value="KRY09448.1"/>
    <property type="molecule type" value="Genomic_DNA"/>
</dbReference>
<evidence type="ECO:0000313" key="1">
    <source>
        <dbReference type="EMBL" id="KRY09448.1"/>
    </source>
</evidence>